<feature type="region of interest" description="Disordered" evidence="1">
    <location>
        <begin position="182"/>
        <end position="270"/>
    </location>
</feature>
<feature type="compositionally biased region" description="Pro residues" evidence="1">
    <location>
        <begin position="190"/>
        <end position="206"/>
    </location>
</feature>
<feature type="transmembrane region" description="Helical" evidence="2">
    <location>
        <begin position="277"/>
        <end position="298"/>
    </location>
</feature>
<feature type="region of interest" description="Disordered" evidence="1">
    <location>
        <begin position="336"/>
        <end position="443"/>
    </location>
</feature>
<dbReference type="Proteomes" id="UP000595197">
    <property type="component" value="Chromosome"/>
</dbReference>
<protein>
    <submittedName>
        <fullName evidence="3">Uncharacterized protein</fullName>
    </submittedName>
</protein>
<keyword evidence="2" id="KW-0472">Membrane</keyword>
<keyword evidence="4" id="KW-1185">Reference proteome</keyword>
<gene>
    <name evidence="3" type="ORF">IGS68_14120</name>
</gene>
<feature type="region of interest" description="Disordered" evidence="1">
    <location>
        <begin position="1"/>
        <end position="22"/>
    </location>
</feature>
<keyword evidence="2" id="KW-0812">Transmembrane</keyword>
<feature type="compositionally biased region" description="Basic and acidic residues" evidence="1">
    <location>
        <begin position="234"/>
        <end position="248"/>
    </location>
</feature>
<name>A0ABX7AZ42_9PROT</name>
<dbReference type="RefSeq" id="WP_201069885.1">
    <property type="nucleotide sequence ID" value="NZ_CP067420.1"/>
</dbReference>
<keyword evidence="2" id="KW-1133">Transmembrane helix</keyword>
<evidence type="ECO:0000313" key="4">
    <source>
        <dbReference type="Proteomes" id="UP000595197"/>
    </source>
</evidence>
<reference evidence="3" key="1">
    <citation type="submission" date="2021-02" db="EMBL/GenBank/DDBJ databases">
        <title>Skermanella TT6 skin isolate.</title>
        <authorList>
            <person name="Lee K."/>
            <person name="Ganzorig M."/>
        </authorList>
    </citation>
    <scope>NUCLEOTIDE SEQUENCE</scope>
    <source>
        <strain evidence="3">TT6</strain>
    </source>
</reference>
<sequence>MTSGIRIIPQNVAPTPEPAPDPLKEREAAFNAVLMAVMAGRRVMVLSDGHPDAGRTLGRRMAGHMDSSCGLGLVATARRGATVEDLLVQVSADLGAGGSDDLERLALALERGLEAAGSGLLVVLDAHLLDAGTIADLFELSGSDTDDGLYMQVLLTGSPALDRLFDRPALAGAARQVASARWSIGQAAPEPDPVPEAPPDIPPPAPAAARPASPAEPRPRVRNAAPPAMASRPAELRRRSRPVTEEAAARPASRPVPLHLLESDPEPARTGRRGLRWAFAGLLVLLAFGAGFVTNALWPAAPRTTAELLDGDGRSALTAGLPSPPAARAIQLPEPERLPAEPAPPPAAVALPPEWEQPADRNPQQPSQPRSAASQQQAPQRPAVSAAPAPIDERPVVAPPVRLAPQPQPSEPAPRRQVAQEPASPRDVCAEGAGGRAAPDASLSGFAQGFMSDLRSLGRCLGSLAQP</sequence>
<evidence type="ECO:0000313" key="3">
    <source>
        <dbReference type="EMBL" id="QQP87261.1"/>
    </source>
</evidence>
<dbReference type="EMBL" id="CP067420">
    <property type="protein sequence ID" value="QQP87261.1"/>
    <property type="molecule type" value="Genomic_DNA"/>
</dbReference>
<feature type="compositionally biased region" description="Low complexity" evidence="1">
    <location>
        <begin position="363"/>
        <end position="390"/>
    </location>
</feature>
<proteinExistence type="predicted"/>
<organism evidence="3 4">
    <name type="scientific">Skermanella cutis</name>
    <dbReference type="NCBI Taxonomy" id="2775420"/>
    <lineage>
        <taxon>Bacteria</taxon>
        <taxon>Pseudomonadati</taxon>
        <taxon>Pseudomonadota</taxon>
        <taxon>Alphaproteobacteria</taxon>
        <taxon>Rhodospirillales</taxon>
        <taxon>Azospirillaceae</taxon>
        <taxon>Skermanella</taxon>
    </lineage>
</organism>
<evidence type="ECO:0000256" key="1">
    <source>
        <dbReference type="SAM" id="MobiDB-lite"/>
    </source>
</evidence>
<evidence type="ECO:0000256" key="2">
    <source>
        <dbReference type="SAM" id="Phobius"/>
    </source>
</evidence>
<accession>A0ABX7AZ42</accession>